<dbReference type="GO" id="GO:0070403">
    <property type="term" value="F:NAD+ binding"/>
    <property type="evidence" value="ECO:0007669"/>
    <property type="project" value="InterPro"/>
</dbReference>
<dbReference type="Proteomes" id="UP000254958">
    <property type="component" value="Unassembled WGS sequence"/>
</dbReference>
<feature type="domain" description="Prephenate/arogenate dehydrogenase" evidence="3">
    <location>
        <begin position="16"/>
        <end position="267"/>
    </location>
</feature>
<dbReference type="InterPro" id="IPR008927">
    <property type="entry name" value="6-PGluconate_DH-like_C_sf"/>
</dbReference>
<dbReference type="SUPFAM" id="SSF48179">
    <property type="entry name" value="6-phosphogluconate dehydrogenase C-terminal domain-like"/>
    <property type="match status" value="1"/>
</dbReference>
<dbReference type="OrthoDB" id="9800497at2"/>
<protein>
    <submittedName>
        <fullName evidence="5">Prephenate dehydrogenase</fullName>
    </submittedName>
</protein>
<dbReference type="SUPFAM" id="SSF51735">
    <property type="entry name" value="NAD(P)-binding Rossmann-fold domains"/>
    <property type="match status" value="1"/>
</dbReference>
<keyword evidence="1" id="KW-0560">Oxidoreductase</keyword>
<organism evidence="5 6">
    <name type="scientific">Gluconacetobacter liquefaciens</name>
    <name type="common">Acetobacter liquefaciens</name>
    <dbReference type="NCBI Taxonomy" id="89584"/>
    <lineage>
        <taxon>Bacteria</taxon>
        <taxon>Pseudomonadati</taxon>
        <taxon>Pseudomonadota</taxon>
        <taxon>Alphaproteobacteria</taxon>
        <taxon>Acetobacterales</taxon>
        <taxon>Acetobacteraceae</taxon>
        <taxon>Gluconacetobacter</taxon>
    </lineage>
</organism>
<dbReference type="Proteomes" id="UP000562982">
    <property type="component" value="Unassembled WGS sequence"/>
</dbReference>
<dbReference type="Pfam" id="PF02153">
    <property type="entry name" value="PDH_N"/>
    <property type="match status" value="1"/>
</dbReference>
<evidence type="ECO:0000313" key="4">
    <source>
        <dbReference type="EMBL" id="MBB2185695.1"/>
    </source>
</evidence>
<feature type="transmembrane region" description="Helical" evidence="2">
    <location>
        <begin position="12"/>
        <end position="31"/>
    </location>
</feature>
<dbReference type="GO" id="GO:0006571">
    <property type="term" value="P:tyrosine biosynthetic process"/>
    <property type="evidence" value="ECO:0007669"/>
    <property type="project" value="InterPro"/>
</dbReference>
<dbReference type="EMBL" id="JABEQI010000002">
    <property type="protein sequence ID" value="MBB2185695.1"/>
    <property type="molecule type" value="Genomic_DNA"/>
</dbReference>
<dbReference type="GO" id="GO:0004665">
    <property type="term" value="F:prephenate dehydrogenase (NADP+) activity"/>
    <property type="evidence" value="ECO:0007669"/>
    <property type="project" value="InterPro"/>
</dbReference>
<dbReference type="EMBL" id="QQAW01000002">
    <property type="protein sequence ID" value="RDI39502.1"/>
    <property type="molecule type" value="Genomic_DNA"/>
</dbReference>
<dbReference type="GO" id="GO:0008977">
    <property type="term" value="F:prephenate dehydrogenase (NAD+) activity"/>
    <property type="evidence" value="ECO:0007669"/>
    <property type="project" value="InterPro"/>
</dbReference>
<keyword evidence="6" id="KW-1185">Reference proteome</keyword>
<sequence length="267" mass="28040">MSDGSSLSSPSPAPLPLVGLFGFGAFGRLIAAHLAAHCRIRVHDPVLQSGPVMPGVTATTLEDAAGCPIVILAIPVTRMQAVARAIGPHLPPHALVADVGSVKILPADILCRELPAHVRIIATHPLFGPQSARNGIAGHRIVLCPLRGIRLGPIAAFLRRTLGLDVIVTTPDAHDRDAAMAQGLTHLLAHILSEMGPMPERISTSSFDLIRAAAAMVQNDAPEVSHAIAHLNPHARTVRRQFCAIAGRIAESDDAHGVSPFPEHSFG</sequence>
<dbReference type="Gene3D" id="3.40.50.720">
    <property type="entry name" value="NAD(P)-binding Rossmann-like Domain"/>
    <property type="match status" value="1"/>
</dbReference>
<evidence type="ECO:0000313" key="6">
    <source>
        <dbReference type="Proteomes" id="UP000254958"/>
    </source>
</evidence>
<keyword evidence="2" id="KW-1133">Transmembrane helix</keyword>
<dbReference type="InterPro" id="IPR050812">
    <property type="entry name" value="Preph/Arog_dehydrog"/>
</dbReference>
<evidence type="ECO:0000313" key="5">
    <source>
        <dbReference type="EMBL" id="RDI39502.1"/>
    </source>
</evidence>
<comment type="caution">
    <text evidence="5">The sequence shown here is derived from an EMBL/GenBank/DDBJ whole genome shotgun (WGS) entry which is preliminary data.</text>
</comment>
<evidence type="ECO:0000259" key="3">
    <source>
        <dbReference type="PROSITE" id="PS51176"/>
    </source>
</evidence>
<dbReference type="InterPro" id="IPR046826">
    <property type="entry name" value="PDH_N"/>
</dbReference>
<evidence type="ECO:0000256" key="2">
    <source>
        <dbReference type="SAM" id="Phobius"/>
    </source>
</evidence>
<proteinExistence type="predicted"/>
<dbReference type="PROSITE" id="PS51176">
    <property type="entry name" value="PDH_ADH"/>
    <property type="match status" value="1"/>
</dbReference>
<gene>
    <name evidence="5" type="ORF">C7453_102292</name>
    <name evidence="4" type="ORF">HLH32_04730</name>
</gene>
<evidence type="ECO:0000256" key="1">
    <source>
        <dbReference type="ARBA" id="ARBA00023002"/>
    </source>
</evidence>
<evidence type="ECO:0000313" key="7">
    <source>
        <dbReference type="Proteomes" id="UP000562982"/>
    </source>
</evidence>
<dbReference type="PANTHER" id="PTHR21363">
    <property type="entry name" value="PREPHENATE DEHYDROGENASE"/>
    <property type="match status" value="1"/>
</dbReference>
<keyword evidence="2" id="KW-0812">Transmembrane</keyword>
<dbReference type="RefSeq" id="WP_114726368.1">
    <property type="nucleotide sequence ID" value="NZ_BJMI01000001.1"/>
</dbReference>
<keyword evidence="2" id="KW-0472">Membrane</keyword>
<name>A0A370G6R8_GLULI</name>
<reference evidence="4 7" key="2">
    <citation type="submission" date="2020-04" db="EMBL/GenBank/DDBJ databases">
        <title>Description of novel Gluconacetobacter.</title>
        <authorList>
            <person name="Sombolestani A."/>
        </authorList>
    </citation>
    <scope>NUCLEOTIDE SEQUENCE [LARGE SCALE GENOMIC DNA]</scope>
    <source>
        <strain evidence="4 7">LMG 1382</strain>
    </source>
</reference>
<dbReference type="AlphaFoldDB" id="A0A370G6R8"/>
<dbReference type="InterPro" id="IPR036291">
    <property type="entry name" value="NAD(P)-bd_dom_sf"/>
</dbReference>
<reference evidence="5 6" key="1">
    <citation type="submission" date="2018-07" db="EMBL/GenBank/DDBJ databases">
        <title>Genomic Encyclopedia of Type Strains, Phase IV (KMG-IV): sequencing the most valuable type-strain genomes for metagenomic binning, comparative biology and taxonomic classification.</title>
        <authorList>
            <person name="Goeker M."/>
        </authorList>
    </citation>
    <scope>NUCLEOTIDE SEQUENCE [LARGE SCALE GENOMIC DNA]</scope>
    <source>
        <strain evidence="5 6">DSM 5603</strain>
    </source>
</reference>
<dbReference type="PANTHER" id="PTHR21363:SF0">
    <property type="entry name" value="PREPHENATE DEHYDROGENASE [NADP(+)]"/>
    <property type="match status" value="1"/>
</dbReference>
<accession>A0A370G6R8</accession>
<dbReference type="InterPro" id="IPR003099">
    <property type="entry name" value="Prephen_DH"/>
</dbReference>